<dbReference type="GO" id="GO:0006508">
    <property type="term" value="P:proteolysis"/>
    <property type="evidence" value="ECO:0007669"/>
    <property type="project" value="InterPro"/>
</dbReference>
<comment type="caution">
    <text evidence="1">The sequence shown here is derived from an EMBL/GenBank/DDBJ whole genome shotgun (WGS) entry which is preliminary data.</text>
</comment>
<dbReference type="OrthoDB" id="8951298at2759"/>
<dbReference type="InterPro" id="IPR021109">
    <property type="entry name" value="Peptidase_aspartic_dom_sf"/>
</dbReference>
<keyword evidence="2" id="KW-1185">Reference proteome</keyword>
<dbReference type="EMBL" id="JANIIK010000047">
    <property type="protein sequence ID" value="KAJ3601447.1"/>
    <property type="molecule type" value="Genomic_DNA"/>
</dbReference>
<evidence type="ECO:0008006" key="3">
    <source>
        <dbReference type="Google" id="ProtNLM"/>
    </source>
</evidence>
<dbReference type="Proteomes" id="UP001148018">
    <property type="component" value="Unassembled WGS sequence"/>
</dbReference>
<gene>
    <name evidence="1" type="ORF">NHX12_032415</name>
</gene>
<reference evidence="1" key="1">
    <citation type="submission" date="2022-07" db="EMBL/GenBank/DDBJ databases">
        <title>Chromosome-level genome of Muraenolepis orangiensis.</title>
        <authorList>
            <person name="Kim J."/>
        </authorList>
    </citation>
    <scope>NUCLEOTIDE SEQUENCE</scope>
    <source>
        <strain evidence="1">KU_S4_2022</strain>
        <tissue evidence="1">Muscle</tissue>
    </source>
</reference>
<evidence type="ECO:0000313" key="2">
    <source>
        <dbReference type="Proteomes" id="UP001148018"/>
    </source>
</evidence>
<protein>
    <recommendedName>
        <fullName evidence="3">Peptidase A2 domain-containing protein</fullName>
    </recommendedName>
</protein>
<dbReference type="Gene3D" id="2.40.70.10">
    <property type="entry name" value="Acid Proteases"/>
    <property type="match status" value="1"/>
</dbReference>
<organism evidence="1 2">
    <name type="scientific">Muraenolepis orangiensis</name>
    <name type="common">Patagonian moray cod</name>
    <dbReference type="NCBI Taxonomy" id="630683"/>
    <lineage>
        <taxon>Eukaryota</taxon>
        <taxon>Metazoa</taxon>
        <taxon>Chordata</taxon>
        <taxon>Craniata</taxon>
        <taxon>Vertebrata</taxon>
        <taxon>Euteleostomi</taxon>
        <taxon>Actinopterygii</taxon>
        <taxon>Neopterygii</taxon>
        <taxon>Teleostei</taxon>
        <taxon>Neoteleostei</taxon>
        <taxon>Acanthomorphata</taxon>
        <taxon>Zeiogadaria</taxon>
        <taxon>Gadariae</taxon>
        <taxon>Gadiformes</taxon>
        <taxon>Muraenolepidoidei</taxon>
        <taxon>Muraenolepididae</taxon>
        <taxon>Muraenolepis</taxon>
    </lineage>
</organism>
<sequence>MDCELDGHACRALLDTGSNITLVRPGVLWGTNGVLSVAWTPTAVQMRTVTGERANMVGTKVVHIRMGDQEMMQEVWLAPIQDPCIIGLDLLARWGAQIDVSQARLTIGAETLASKGGLGGATAMRLQPHR</sequence>
<accession>A0A9Q0E5N1</accession>
<dbReference type="SUPFAM" id="SSF50630">
    <property type="entry name" value="Acid proteases"/>
    <property type="match status" value="1"/>
</dbReference>
<proteinExistence type="predicted"/>
<dbReference type="GO" id="GO:0004190">
    <property type="term" value="F:aspartic-type endopeptidase activity"/>
    <property type="evidence" value="ECO:0007669"/>
    <property type="project" value="InterPro"/>
</dbReference>
<dbReference type="AlphaFoldDB" id="A0A9Q0E5N1"/>
<name>A0A9Q0E5N1_9TELE</name>
<dbReference type="InterPro" id="IPR001969">
    <property type="entry name" value="Aspartic_peptidase_AS"/>
</dbReference>
<dbReference type="PROSITE" id="PS00141">
    <property type="entry name" value="ASP_PROTEASE"/>
    <property type="match status" value="1"/>
</dbReference>
<evidence type="ECO:0000313" key="1">
    <source>
        <dbReference type="EMBL" id="KAJ3601447.1"/>
    </source>
</evidence>
<dbReference type="Pfam" id="PF13650">
    <property type="entry name" value="Asp_protease_2"/>
    <property type="match status" value="1"/>
</dbReference>